<keyword evidence="3" id="KW-1185">Reference proteome</keyword>
<dbReference type="Proteomes" id="UP001222087">
    <property type="component" value="Chromosome"/>
</dbReference>
<evidence type="ECO:0000256" key="1">
    <source>
        <dbReference type="SAM" id="Phobius"/>
    </source>
</evidence>
<evidence type="ECO:0000313" key="2">
    <source>
        <dbReference type="EMBL" id="WED41917.1"/>
    </source>
</evidence>
<dbReference type="EMBL" id="CP119078">
    <property type="protein sequence ID" value="WED41917.1"/>
    <property type="molecule type" value="Genomic_DNA"/>
</dbReference>
<dbReference type="RefSeq" id="WP_275087741.1">
    <property type="nucleotide sequence ID" value="NZ_CP119078.1"/>
</dbReference>
<name>A0ABY8ARY0_9GAMM</name>
<keyword evidence="1" id="KW-0812">Transmembrane</keyword>
<proteinExistence type="predicted"/>
<sequence length="406" mass="47366">MDSYKKFTIQYLLIVISLCLTIILFNWLINPYNIYKSLSIKNINKVKPQVTFHLRLAKAMAVEWKKPEVIILGSSTAETGLDPTFLGWHTKSIYNLGLSGANIYEVLRYLQHAQSIRPLKKVVLAVNFFMFNAYVKNREDFDEAILLVDRNGKKNPLKMNSFFSTLLSYDALKASITTIQSQNQKNAFLSNGQLAHNYRTDQVQQLKGYKNHFLYAEKFNPQTFFPDPTKKFAFIDSKHRINTLSYMQQIIDICTKNNTELIIVLVPEHVRLLETYKLLGLWSRYEEWQKTLVNLIQEHNDHYPHLPYTLWSFNKLNSYTTESLPAGDDNSTVMKWFWDPFHFKNELGNLLLSVILNKQSQPNLIDFSTPLDTTNFLAEFNNNAQALKKWESENLEQVNELKKNLL</sequence>
<keyword evidence="1" id="KW-0472">Membrane</keyword>
<keyword evidence="1" id="KW-1133">Transmembrane helix</keyword>
<gene>
    <name evidence="2" type="ORF">PXX05_08205</name>
</gene>
<organism evidence="2 3">
    <name type="scientific">Legionella cardiaca</name>
    <dbReference type="NCBI Taxonomy" id="1071983"/>
    <lineage>
        <taxon>Bacteria</taxon>
        <taxon>Pseudomonadati</taxon>
        <taxon>Pseudomonadota</taxon>
        <taxon>Gammaproteobacteria</taxon>
        <taxon>Legionellales</taxon>
        <taxon>Legionellaceae</taxon>
        <taxon>Legionella</taxon>
    </lineage>
</organism>
<reference evidence="2 3" key="1">
    <citation type="submission" date="2023-02" db="EMBL/GenBank/DDBJ databases">
        <title>Genome Sequence of L. cardiaca H63T.</title>
        <authorList>
            <person name="Lopez A.E."/>
            <person name="Cianciotto N.P."/>
        </authorList>
    </citation>
    <scope>NUCLEOTIDE SEQUENCE [LARGE SCALE GENOMIC DNA]</scope>
    <source>
        <strain evidence="2 3">H63</strain>
    </source>
</reference>
<dbReference type="SUPFAM" id="SSF52266">
    <property type="entry name" value="SGNH hydrolase"/>
    <property type="match status" value="1"/>
</dbReference>
<protein>
    <submittedName>
        <fullName evidence="2">Uncharacterized protein</fullName>
    </submittedName>
</protein>
<feature type="transmembrane region" description="Helical" evidence="1">
    <location>
        <begin position="12"/>
        <end position="29"/>
    </location>
</feature>
<evidence type="ECO:0000313" key="3">
    <source>
        <dbReference type="Proteomes" id="UP001222087"/>
    </source>
</evidence>
<accession>A0ABY8ARY0</accession>
<dbReference type="Gene3D" id="3.40.50.1110">
    <property type="entry name" value="SGNH hydrolase"/>
    <property type="match status" value="1"/>
</dbReference>
<dbReference type="InterPro" id="IPR036514">
    <property type="entry name" value="SGNH_hydro_sf"/>
</dbReference>